<dbReference type="GO" id="GO:0016740">
    <property type="term" value="F:transferase activity"/>
    <property type="evidence" value="ECO:0007669"/>
    <property type="project" value="UniProtKB-KW"/>
</dbReference>
<evidence type="ECO:0000256" key="3">
    <source>
        <dbReference type="ARBA" id="ARBA00022741"/>
    </source>
</evidence>
<dbReference type="Pfam" id="PF25487">
    <property type="entry name" value="ETR1_N"/>
    <property type="match status" value="1"/>
</dbReference>
<evidence type="ECO:0000259" key="6">
    <source>
        <dbReference type="Pfam" id="PF25487"/>
    </source>
</evidence>
<keyword evidence="3" id="KW-0547">Nucleotide-binding</keyword>
<evidence type="ECO:0000256" key="4">
    <source>
        <dbReference type="ARBA" id="ARBA00022840"/>
    </source>
</evidence>
<dbReference type="RefSeq" id="WP_075189709.1">
    <property type="nucleotide sequence ID" value="NZ_RBIM01000006.1"/>
</dbReference>
<sequence>MGYFDINNFMPHGMCFLWRPELVGMHVIADLAIALAYFSIPITIMIFLRRLERTPPFRWAFIMFGIFILFCGINHVMNIIVLWYPLYYIEAVLKLFTAAASVATAVLMLPLVPVLLDRFTRLSDAEG</sequence>
<evidence type="ECO:0000256" key="1">
    <source>
        <dbReference type="ARBA" id="ARBA00022679"/>
    </source>
</evidence>
<keyword evidence="1" id="KW-0808">Transferase</keyword>
<dbReference type="Proteomes" id="UP000273675">
    <property type="component" value="Unassembled WGS sequence"/>
</dbReference>
<feature type="domain" description="Ethylene receptor 1-like N-terminal" evidence="6">
    <location>
        <begin position="23"/>
        <end position="116"/>
    </location>
</feature>
<keyword evidence="4" id="KW-0067">ATP-binding</keyword>
<proteinExistence type="predicted"/>
<dbReference type="PANTHER" id="PTHR24423">
    <property type="entry name" value="TWO-COMPONENT SENSOR HISTIDINE KINASE"/>
    <property type="match status" value="1"/>
</dbReference>
<feature type="transmembrane region" description="Helical" evidence="5">
    <location>
        <begin position="96"/>
        <end position="116"/>
    </location>
</feature>
<dbReference type="GO" id="GO:0046872">
    <property type="term" value="F:metal ion binding"/>
    <property type="evidence" value="ECO:0007669"/>
    <property type="project" value="UniProtKB-KW"/>
</dbReference>
<reference evidence="7 8" key="1">
    <citation type="submission" date="2018-10" db="EMBL/GenBank/DDBJ databases">
        <title>Genomic Encyclopedia of Type Strains, Phase IV (KMG-IV): sequencing the most valuable type-strain genomes for metagenomic binning, comparative biology and taxonomic classification.</title>
        <authorList>
            <person name="Goeker M."/>
        </authorList>
    </citation>
    <scope>NUCLEOTIDE SEQUENCE [LARGE SCALE GENOMIC DNA]</scope>
    <source>
        <strain evidence="7 8">DSM 4734</strain>
    </source>
</reference>
<dbReference type="GO" id="GO:0038199">
    <property type="term" value="F:ethylene receptor activity"/>
    <property type="evidence" value="ECO:0007669"/>
    <property type="project" value="TreeGrafter"/>
</dbReference>
<evidence type="ECO:0000256" key="2">
    <source>
        <dbReference type="ARBA" id="ARBA00022723"/>
    </source>
</evidence>
<dbReference type="GO" id="GO:0005524">
    <property type="term" value="F:ATP binding"/>
    <property type="evidence" value="ECO:0007669"/>
    <property type="project" value="UniProtKB-KW"/>
</dbReference>
<name>A0A495D1V4_9PROT</name>
<evidence type="ECO:0000256" key="5">
    <source>
        <dbReference type="SAM" id="Phobius"/>
    </source>
</evidence>
<comment type="caution">
    <text evidence="7">The sequence shown here is derived from an EMBL/GenBank/DDBJ whole genome shotgun (WGS) entry which is preliminary data.</text>
</comment>
<evidence type="ECO:0000313" key="7">
    <source>
        <dbReference type="EMBL" id="RKQ95483.1"/>
    </source>
</evidence>
<dbReference type="InterPro" id="IPR058544">
    <property type="entry name" value="ETR1_N"/>
</dbReference>
<gene>
    <name evidence="7" type="ORF">C7435_2586</name>
</gene>
<dbReference type="EMBL" id="RBIM01000006">
    <property type="protein sequence ID" value="RKQ95483.1"/>
    <property type="molecule type" value="Genomic_DNA"/>
</dbReference>
<evidence type="ECO:0000313" key="8">
    <source>
        <dbReference type="Proteomes" id="UP000273675"/>
    </source>
</evidence>
<accession>A0A495D1V4</accession>
<protein>
    <recommendedName>
        <fullName evidence="6">Ethylene receptor 1-like N-terminal domain-containing protein</fullName>
    </recommendedName>
</protein>
<feature type="transmembrane region" description="Helical" evidence="5">
    <location>
        <begin position="60"/>
        <end position="84"/>
    </location>
</feature>
<feature type="transmembrane region" description="Helical" evidence="5">
    <location>
        <begin position="27"/>
        <end position="48"/>
    </location>
</feature>
<dbReference type="AlphaFoldDB" id="A0A495D1V4"/>
<keyword evidence="5" id="KW-1133">Transmembrane helix</keyword>
<dbReference type="OrthoDB" id="9795133at2"/>
<keyword evidence="2" id="KW-0479">Metal-binding</keyword>
<organism evidence="7 8">
    <name type="scientific">Maricaulis maris</name>
    <dbReference type="NCBI Taxonomy" id="74318"/>
    <lineage>
        <taxon>Bacteria</taxon>
        <taxon>Pseudomonadati</taxon>
        <taxon>Pseudomonadota</taxon>
        <taxon>Alphaproteobacteria</taxon>
        <taxon>Maricaulales</taxon>
        <taxon>Maricaulaceae</taxon>
        <taxon>Maricaulis</taxon>
    </lineage>
</organism>
<keyword evidence="5" id="KW-0472">Membrane</keyword>
<keyword evidence="5" id="KW-0812">Transmembrane</keyword>
<dbReference type="GO" id="GO:0051740">
    <property type="term" value="F:ethylene binding"/>
    <property type="evidence" value="ECO:0007669"/>
    <property type="project" value="TreeGrafter"/>
</dbReference>